<comment type="caution">
    <text evidence="1">The sequence shown here is derived from an EMBL/GenBank/DDBJ whole genome shotgun (WGS) entry which is preliminary data.</text>
</comment>
<proteinExistence type="predicted"/>
<organism evidence="1 2">
    <name type="scientific">Acaulospora colombiana</name>
    <dbReference type="NCBI Taxonomy" id="27376"/>
    <lineage>
        <taxon>Eukaryota</taxon>
        <taxon>Fungi</taxon>
        <taxon>Fungi incertae sedis</taxon>
        <taxon>Mucoromycota</taxon>
        <taxon>Glomeromycotina</taxon>
        <taxon>Glomeromycetes</taxon>
        <taxon>Diversisporales</taxon>
        <taxon>Acaulosporaceae</taxon>
        <taxon>Acaulospora</taxon>
    </lineage>
</organism>
<gene>
    <name evidence="1" type="ORF">ACOLOM_LOCUS4153</name>
</gene>
<evidence type="ECO:0000313" key="1">
    <source>
        <dbReference type="EMBL" id="CAG8533062.1"/>
    </source>
</evidence>
<dbReference type="Proteomes" id="UP000789525">
    <property type="component" value="Unassembled WGS sequence"/>
</dbReference>
<sequence length="860" mass="99446">MDDIVALAMERIENLLEDKITRDAIWRNDFCRNFAFLQEAFSSIGALAKAGVTQEETDAYYATTDLPYALHKKSIPEMIAKWGSIETGFPLRDEKDPRYAKIIQHRRRFADILLRSSRTLRHQGEENTVDAIQAVNGVVNADNWSYLRSRFNEEKNVRSPAQNILSKISETYDGVRRRVMPKIYESLVQGTDDDRMKGALYLLNHPAFGKSSRLILVIKTPNIIQANMQRQVIAYMRTSKPISLFFSEPEQIPLFVKYFFGCQHNEKCHVDNWSALSNFVEQSQSVYGMDSEPLHHAAEELFKILPESLQDREVIERNAEVCKTRLEETRNYLEETQKALLAIGMSDKTHWKYSIVALRMLRALVRREVPNNGSQMEYFLSKTTDNHPSIRYVVRTHSKEPKDLILQSNHNPLRRSVPVQQPSHDTTREYLQTFAEPVDWELAQKKPQVDFLLAPSEKETWEEDSKSALEALRSLVLTSSYWEKLRVHYAEENQSSAINWDNVSFVKSIFQMIGDEPWDSLHPTVTKLLEDIEQNKQRAAAEFLAGLLGGSKNWPITSQIKIWNWIEPQLPKILGQNVKSDTLNIWTSFLEYLLGNRDPRRSQAIVNYVINESRLMEYNQELSFEGNNYYHNLSSRDLQYASRQDLLLHPSNGRKSWMALPAMDRTYLRTALAGVGIRSRRSMFWFRFNPQELTLSKVRAYIADALEFGNQNLPFQRLRYSSENAIHSLRPRTLCRSEKVPNYPALRSYFQSWSVGDQRGCQALVQSTHNTIALRLQFSSGYSWGYTTSRRFPPELLRMSELNDNNDLAQRAGFLLTRTCGVIPPKELIVPFLNTIFQVIEETTVCDGYPSIKANAYVKI</sequence>
<reference evidence="1" key="1">
    <citation type="submission" date="2021-06" db="EMBL/GenBank/DDBJ databases">
        <authorList>
            <person name="Kallberg Y."/>
            <person name="Tangrot J."/>
            <person name="Rosling A."/>
        </authorList>
    </citation>
    <scope>NUCLEOTIDE SEQUENCE</scope>
    <source>
        <strain evidence="1">CL356</strain>
    </source>
</reference>
<name>A0ACA9LL84_9GLOM</name>
<dbReference type="EMBL" id="CAJVPT010006640">
    <property type="protein sequence ID" value="CAG8533062.1"/>
    <property type="molecule type" value="Genomic_DNA"/>
</dbReference>
<evidence type="ECO:0000313" key="2">
    <source>
        <dbReference type="Proteomes" id="UP000789525"/>
    </source>
</evidence>
<accession>A0ACA9LL84</accession>
<protein>
    <submittedName>
        <fullName evidence="1">15386_t:CDS:1</fullName>
    </submittedName>
</protein>
<keyword evidence="2" id="KW-1185">Reference proteome</keyword>